<sequence length="523" mass="58230">MSWLQKRSTGPSGAVHERQANEEENGLGDVFGQQLQHKLLDVGRHSAALLNGVQDGGEIVVCENNVGSVLGNVGPVHAHGHSNIGLFQRRRVVDPVSGHRHVLAAAVQGLNHSDLSLGSTSRNNQRQHRQLVDLAVAQFVELVSRHNHHPNNVFGVVVQIARHNANVLSNGFGGAGMVSRQHSDVDSGLVAQLDGSGRFVSWRVVDSNQTLENQVRLDLLPLVLREAGDSAREHANGDLRWVAVRLPLRLTRFRVLVAVHHGDVGESCGHTEIRKAGWERIRQLFLGRNVLVALLDEFWRVLAETERALIRVVRLVRPFERICANIGNPHFFGNHPALGQSACFVGADIVDTTQRFQGVQVSHNDVSRDHHLCPHRHGDGQNHNQGGRNHRQCHADGVDGHLLVDAEFLRGHNHDGEHHSNPEEHDGQPRELDLQRRAAGHAQEIRRHVLDGAETRHGEERLLSEFMVFSAFISWMNPTEMLRSTTKPMTPPEIQSWMARAMTMEIIKTRIMALNTWCASILP</sequence>
<dbReference type="EMBL" id="JAEUBD010000526">
    <property type="protein sequence ID" value="KAH3674018.1"/>
    <property type="molecule type" value="Genomic_DNA"/>
</dbReference>
<comment type="caution">
    <text evidence="1">The sequence shown here is derived from an EMBL/GenBank/DDBJ whole genome shotgun (WGS) entry which is preliminary data.</text>
</comment>
<evidence type="ECO:0000313" key="1">
    <source>
        <dbReference type="EMBL" id="KAH3674018.1"/>
    </source>
</evidence>
<reference evidence="1" key="2">
    <citation type="submission" date="2021-01" db="EMBL/GenBank/DDBJ databases">
        <authorList>
            <person name="Schikora-Tamarit M.A."/>
        </authorList>
    </citation>
    <scope>NUCLEOTIDE SEQUENCE</scope>
    <source>
        <strain evidence="1">NCAIM Y.01608</strain>
    </source>
</reference>
<accession>A0A9P8PKS9</accession>
<reference evidence="1" key="1">
    <citation type="journal article" date="2021" name="Open Biol.">
        <title>Shared evolutionary footprints suggest mitochondrial oxidative damage underlies multiple complex I losses in fungi.</title>
        <authorList>
            <person name="Schikora-Tamarit M.A."/>
            <person name="Marcet-Houben M."/>
            <person name="Nosek J."/>
            <person name="Gabaldon T."/>
        </authorList>
    </citation>
    <scope>NUCLEOTIDE SEQUENCE</scope>
    <source>
        <strain evidence="1">NCAIM Y.01608</strain>
    </source>
</reference>
<proteinExistence type="predicted"/>
<evidence type="ECO:0000313" key="2">
    <source>
        <dbReference type="Proteomes" id="UP000788993"/>
    </source>
</evidence>
<dbReference type="AlphaFoldDB" id="A0A9P8PKS9"/>
<organism evidence="1 2">
    <name type="scientific">Ogataea polymorpha</name>
    <dbReference type="NCBI Taxonomy" id="460523"/>
    <lineage>
        <taxon>Eukaryota</taxon>
        <taxon>Fungi</taxon>
        <taxon>Dikarya</taxon>
        <taxon>Ascomycota</taxon>
        <taxon>Saccharomycotina</taxon>
        <taxon>Pichiomycetes</taxon>
        <taxon>Pichiales</taxon>
        <taxon>Pichiaceae</taxon>
        <taxon>Ogataea</taxon>
    </lineage>
</organism>
<protein>
    <submittedName>
        <fullName evidence="1">Uncharacterized protein</fullName>
    </submittedName>
</protein>
<dbReference type="Proteomes" id="UP000788993">
    <property type="component" value="Unassembled WGS sequence"/>
</dbReference>
<gene>
    <name evidence="1" type="ORF">OGATHE_001998</name>
</gene>
<keyword evidence="2" id="KW-1185">Reference proteome</keyword>
<name>A0A9P8PKS9_9ASCO</name>